<keyword evidence="1" id="KW-1133">Transmembrane helix</keyword>
<dbReference type="EMBL" id="KQ459595">
    <property type="protein sequence ID" value="KPI95770.1"/>
    <property type="molecule type" value="Genomic_DNA"/>
</dbReference>
<feature type="signal peptide" evidence="2">
    <location>
        <begin position="1"/>
        <end position="24"/>
    </location>
</feature>
<dbReference type="Proteomes" id="UP000053268">
    <property type="component" value="Unassembled WGS sequence"/>
</dbReference>
<evidence type="ECO:0000256" key="1">
    <source>
        <dbReference type="SAM" id="Phobius"/>
    </source>
</evidence>
<proteinExistence type="predicted"/>
<keyword evidence="1" id="KW-0472">Membrane</keyword>
<gene>
    <name evidence="3" type="ORF">RR46_11483</name>
</gene>
<evidence type="ECO:0000313" key="4">
    <source>
        <dbReference type="Proteomes" id="UP000053268"/>
    </source>
</evidence>
<evidence type="ECO:0000256" key="2">
    <source>
        <dbReference type="SAM" id="SignalP"/>
    </source>
</evidence>
<feature type="chain" id="PRO_5008263800" evidence="2">
    <location>
        <begin position="25"/>
        <end position="443"/>
    </location>
</feature>
<name>A0A194PXA0_PAPXU</name>
<dbReference type="AlphaFoldDB" id="A0A194PXA0"/>
<protein>
    <submittedName>
        <fullName evidence="3">Uncharacterized protein</fullName>
    </submittedName>
</protein>
<sequence>MTNVKLKLMFFILNAVLSPNIIHGRPYSERNVTETSIPSVDNRSFTLPVDPNLDTLVVASDEDIPEDTRSFKTQLDDIMEAEQDRDEALSEKVMKDQISILEMHKDDAEGIEKQLNISSSLLDKIIDSETDREETLTDILFRPDSDFVEDVPKFEFLISRKLNESDATNLTLSKDSGFSDNKVEKGDKNNSDVMKKAEYVELVEVFKPTNENKSAYNLANMTGHEVDNDLAPDTSFTDMQTLLLACFGTLLPLLAVLFATLAVSYMSTKAWLGVHVISFGRLCRVEIRDASVDCRILMNNSVRSNANSGMLHANELLNVFVPALVSRLVQEALCVIRLREQRKARYQPAGMSEATVMASTTHPSLKFIIEQDVSPSLKLRERAIFFNLRISKMEANLQKSGQKILIAYFAMAGRTAFLAASSREHLQLSLTGVCEGVGWMQCA</sequence>
<feature type="transmembrane region" description="Helical" evidence="1">
    <location>
        <begin position="242"/>
        <end position="263"/>
    </location>
</feature>
<keyword evidence="2" id="KW-0732">Signal</keyword>
<accession>A0A194PXA0</accession>
<keyword evidence="1" id="KW-0812">Transmembrane</keyword>
<keyword evidence="4" id="KW-1185">Reference proteome</keyword>
<reference evidence="3 4" key="1">
    <citation type="journal article" date="2015" name="Nat. Commun.">
        <title>Outbred genome sequencing and CRISPR/Cas9 gene editing in butterflies.</title>
        <authorList>
            <person name="Li X."/>
            <person name="Fan D."/>
            <person name="Zhang W."/>
            <person name="Liu G."/>
            <person name="Zhang L."/>
            <person name="Zhao L."/>
            <person name="Fang X."/>
            <person name="Chen L."/>
            <person name="Dong Y."/>
            <person name="Chen Y."/>
            <person name="Ding Y."/>
            <person name="Zhao R."/>
            <person name="Feng M."/>
            <person name="Zhu Y."/>
            <person name="Feng Y."/>
            <person name="Jiang X."/>
            <person name="Zhu D."/>
            <person name="Xiang H."/>
            <person name="Feng X."/>
            <person name="Li S."/>
            <person name="Wang J."/>
            <person name="Zhang G."/>
            <person name="Kronforst M.R."/>
            <person name="Wang W."/>
        </authorList>
    </citation>
    <scope>NUCLEOTIDE SEQUENCE [LARGE SCALE GENOMIC DNA]</scope>
    <source>
        <strain evidence="3">Ya'a_city_454_Px</strain>
        <tissue evidence="3">Whole body</tissue>
    </source>
</reference>
<evidence type="ECO:0000313" key="3">
    <source>
        <dbReference type="EMBL" id="KPI95770.1"/>
    </source>
</evidence>
<organism evidence="3 4">
    <name type="scientific">Papilio xuthus</name>
    <name type="common">Asian swallowtail butterfly</name>
    <dbReference type="NCBI Taxonomy" id="66420"/>
    <lineage>
        <taxon>Eukaryota</taxon>
        <taxon>Metazoa</taxon>
        <taxon>Ecdysozoa</taxon>
        <taxon>Arthropoda</taxon>
        <taxon>Hexapoda</taxon>
        <taxon>Insecta</taxon>
        <taxon>Pterygota</taxon>
        <taxon>Neoptera</taxon>
        <taxon>Endopterygota</taxon>
        <taxon>Lepidoptera</taxon>
        <taxon>Glossata</taxon>
        <taxon>Ditrysia</taxon>
        <taxon>Papilionoidea</taxon>
        <taxon>Papilionidae</taxon>
        <taxon>Papilioninae</taxon>
        <taxon>Papilio</taxon>
    </lineage>
</organism>